<evidence type="ECO:0000313" key="2">
    <source>
        <dbReference type="EMBL" id="TCL57773.1"/>
    </source>
</evidence>
<dbReference type="RefSeq" id="WP_058963597.1">
    <property type="nucleotide sequence ID" value="NZ_CABKVM010000015.1"/>
</dbReference>
<dbReference type="STRING" id="1650663.GCA_001486665_01118"/>
<dbReference type="Gene3D" id="2.130.10.10">
    <property type="entry name" value="YVTN repeat-like/Quinoprotein amine dehydrogenase"/>
    <property type="match status" value="1"/>
</dbReference>
<dbReference type="AlphaFoldDB" id="A0A4R1QWF4"/>
<organism evidence="2 3">
    <name type="scientific">Allofournierella massiliensis</name>
    <dbReference type="NCBI Taxonomy" id="1650663"/>
    <lineage>
        <taxon>Bacteria</taxon>
        <taxon>Bacillati</taxon>
        <taxon>Bacillota</taxon>
        <taxon>Clostridia</taxon>
        <taxon>Eubacteriales</taxon>
        <taxon>Oscillospiraceae</taxon>
        <taxon>Allofournierella</taxon>
    </lineage>
</organism>
<evidence type="ECO:0000256" key="1">
    <source>
        <dbReference type="SAM" id="SignalP"/>
    </source>
</evidence>
<gene>
    <name evidence="2" type="ORF">EDD77_10947</name>
</gene>
<proteinExistence type="predicted"/>
<keyword evidence="1" id="KW-0732">Signal</keyword>
<feature type="signal peptide" evidence="1">
    <location>
        <begin position="1"/>
        <end position="25"/>
    </location>
</feature>
<dbReference type="OrthoDB" id="1835978at2"/>
<feature type="chain" id="PRO_5038655363" evidence="1">
    <location>
        <begin position="26"/>
        <end position="394"/>
    </location>
</feature>
<dbReference type="SUPFAM" id="SSF82171">
    <property type="entry name" value="DPP6 N-terminal domain-like"/>
    <property type="match status" value="1"/>
</dbReference>
<reference evidence="2 3" key="1">
    <citation type="submission" date="2019-03" db="EMBL/GenBank/DDBJ databases">
        <title>Genomic Encyclopedia of Type Strains, Phase IV (KMG-IV): sequencing the most valuable type-strain genomes for metagenomic binning, comparative biology and taxonomic classification.</title>
        <authorList>
            <person name="Goeker M."/>
        </authorList>
    </citation>
    <scope>NUCLEOTIDE SEQUENCE [LARGE SCALE GENOMIC DNA]</scope>
    <source>
        <strain evidence="2 3">DSM 100451</strain>
    </source>
</reference>
<dbReference type="Proteomes" id="UP000295184">
    <property type="component" value="Unassembled WGS sequence"/>
</dbReference>
<name>A0A4R1QWF4_9FIRM</name>
<evidence type="ECO:0000313" key="3">
    <source>
        <dbReference type="Proteomes" id="UP000295184"/>
    </source>
</evidence>
<dbReference type="EMBL" id="SLUM01000009">
    <property type="protein sequence ID" value="TCL57773.1"/>
    <property type="molecule type" value="Genomic_DNA"/>
</dbReference>
<comment type="caution">
    <text evidence="2">The sequence shown here is derived from an EMBL/GenBank/DDBJ whole genome shotgun (WGS) entry which is preliminary data.</text>
</comment>
<dbReference type="PROSITE" id="PS51257">
    <property type="entry name" value="PROKAR_LIPOPROTEIN"/>
    <property type="match status" value="1"/>
</dbReference>
<dbReference type="InterPro" id="IPR015943">
    <property type="entry name" value="WD40/YVTN_repeat-like_dom_sf"/>
</dbReference>
<protein>
    <submittedName>
        <fullName evidence="2">Uncharacterized protein</fullName>
    </submittedName>
</protein>
<sequence>MKAAKRLWAAALAFVLLAGCGKPTAGTAPAASAAPENQEQPVTGLLTAWDGRRYYTKANVICDSADMTARDLVLQMDGQRMLSGYPVTDGKFLYYSTETILEAPEHRTQIWRSGLDGSEPVLLWQSEAETGISPVSASLNGWSDNIGRLVVFAWQDAVWFFIRQEGWIDSPQVLCCGNGETQARPVEYPEPLAQGTFAGEMDDQPVFQSFEGERCVYWQLDLATGTVRELADFPEPVHSNLLVQDGILYLQDDESWELCAVDLASGERQVLWRPGEPDQGLGVQYVWDDHAFLMSVERPLRYYSLDLNDGSTQVMTLRGKWESDGREFVVYAKAPLEDSYVVVCRRNEFIGIGMSQAGEPERSKETREYYALIKKEDFWNSVPEYRYFTWVYGR</sequence>
<accession>A0A4R1QWF4</accession>